<keyword evidence="5 9" id="KW-0479">Metal-binding</keyword>
<keyword evidence="9" id="KW-0547">Nucleotide-binding</keyword>
<name>A0ABY5AR38_9CYAN</name>
<comment type="cofactor">
    <cofactor evidence="1 9">
        <name>Mg(2+)</name>
        <dbReference type="ChEBI" id="CHEBI:18420"/>
    </cofactor>
</comment>
<keyword evidence="4 9" id="KW-0808">Transferase</keyword>
<dbReference type="InterPro" id="IPR000023">
    <property type="entry name" value="Phosphofructokinase_dom"/>
</dbReference>
<feature type="binding site" evidence="9">
    <location>
        <position position="110"/>
    </location>
    <ligand>
        <name>Mg(2+)</name>
        <dbReference type="ChEBI" id="CHEBI:18420"/>
        <note>catalytic</note>
    </ligand>
</feature>
<evidence type="ECO:0000256" key="3">
    <source>
        <dbReference type="ARBA" id="ARBA00022490"/>
    </source>
</evidence>
<evidence type="ECO:0000313" key="11">
    <source>
        <dbReference type="EMBL" id="USR91236.1"/>
    </source>
</evidence>
<feature type="binding site" evidence="9">
    <location>
        <position position="274"/>
    </location>
    <ligand>
        <name>substrate</name>
        <note>ligand shared between dimeric partners</note>
    </ligand>
</feature>
<evidence type="ECO:0000256" key="6">
    <source>
        <dbReference type="ARBA" id="ARBA00022777"/>
    </source>
</evidence>
<sequence length="372" mass="39307">MHTPKRLGILTSGGDCPGLNAAIRAVVSHATLTYGWEVLGIPYATEGLLERKAVALNVHGLDMRGIDPMLSTGGTILGSINRGPTEAHAADIIAGYHALELDALIAIGGDGSLAILSQLARQGNWNLVGIPKTIDNDVALTECSIGFDTAVNTLVDALHKLSYTAASHDRVMVLETMGRTAGHLALRGGIAGGADVILMPEIPYSIEAVCRQISELRDRWGHKFAIVLVAEGAKTLSGESREYRDAQGEIRLRGIGEYVTDEICRCTNNGIEARVSVLGHVQRGGIPSAFDRVLASVLGKGAVDLVAQDQFAQMVVWQNGGVRSVSLGEVCARSPRLVTPEGDLVQTARALGIYVGELDVPAKVGSEDVLTH</sequence>
<feature type="binding site" evidence="9">
    <location>
        <position position="170"/>
    </location>
    <ligand>
        <name>substrate</name>
        <note>ligand shared between dimeric partners</note>
    </ligand>
</feature>
<feature type="binding site" evidence="9">
    <location>
        <begin position="109"/>
        <end position="112"/>
    </location>
    <ligand>
        <name>ATP</name>
        <dbReference type="ChEBI" id="CHEBI:30616"/>
    </ligand>
</feature>
<keyword evidence="6 9" id="KW-0418">Kinase</keyword>
<comment type="pathway">
    <text evidence="2 9">Carbohydrate degradation; glycolysis; D-glyceraldehyde 3-phosphate and glycerone phosphate from D-glucose: step 3/4.</text>
</comment>
<dbReference type="Pfam" id="PF00365">
    <property type="entry name" value="PFK"/>
    <property type="match status" value="1"/>
</dbReference>
<comment type="catalytic activity">
    <reaction evidence="9">
        <text>beta-D-fructose 6-phosphate + ATP = beta-D-fructose 1,6-bisphosphate + ADP + H(+)</text>
        <dbReference type="Rhea" id="RHEA:16109"/>
        <dbReference type="ChEBI" id="CHEBI:15378"/>
        <dbReference type="ChEBI" id="CHEBI:30616"/>
        <dbReference type="ChEBI" id="CHEBI:32966"/>
        <dbReference type="ChEBI" id="CHEBI:57634"/>
        <dbReference type="ChEBI" id="CHEBI:456216"/>
        <dbReference type="EC" id="2.7.1.11"/>
    </reaction>
</comment>
<accession>A0ABY5AR38</accession>
<evidence type="ECO:0000259" key="10">
    <source>
        <dbReference type="Pfam" id="PF00365"/>
    </source>
</evidence>
<comment type="subcellular location">
    <subcellularLocation>
        <location evidence="9">Cytoplasm</location>
    </subcellularLocation>
</comment>
<comment type="function">
    <text evidence="9">Catalyzes the phosphorylation of D-fructose 6-phosphate to fructose 1,6-bisphosphate by ATP, the first committing step of glycolysis.</text>
</comment>
<keyword evidence="3 9" id="KW-0963">Cytoplasm</keyword>
<gene>
    <name evidence="9" type="primary">pfkA</name>
    <name evidence="11" type="ORF">NEA10_00385</name>
</gene>
<dbReference type="Gene3D" id="3.40.50.450">
    <property type="match status" value="1"/>
</dbReference>
<comment type="similarity">
    <text evidence="9">Belongs to the phosphofructokinase type A (PFKA) family. Mixed-substrate PFK group III subfamily.</text>
</comment>
<dbReference type="PANTHER" id="PTHR13697:SF52">
    <property type="entry name" value="ATP-DEPENDENT 6-PHOSPHOFRUCTOKINASE 3"/>
    <property type="match status" value="1"/>
</dbReference>
<feature type="binding site" description="in other chain" evidence="9">
    <location>
        <begin position="177"/>
        <end position="179"/>
    </location>
    <ligand>
        <name>substrate</name>
        <note>ligand shared between dimeric partners</note>
    </ligand>
</feature>
<feature type="binding site" evidence="9">
    <location>
        <position position="14"/>
    </location>
    <ligand>
        <name>ATP</name>
        <dbReference type="ChEBI" id="CHEBI:30616"/>
    </ligand>
</feature>
<keyword evidence="8 9" id="KW-0324">Glycolysis</keyword>
<dbReference type="Proteomes" id="UP001056708">
    <property type="component" value="Chromosome"/>
</dbReference>
<dbReference type="InterPro" id="IPR012829">
    <property type="entry name" value="Phosphofructokinase_III"/>
</dbReference>
<dbReference type="InterPro" id="IPR022953">
    <property type="entry name" value="ATP_PFK"/>
</dbReference>
<reference evidence="11" key="1">
    <citation type="submission" date="2022-06" db="EMBL/GenBank/DDBJ databases">
        <title>Genome sequence of Phormidium yuhuli AB48 isolated from an industrial photobioreactor environment.</title>
        <authorList>
            <person name="Qiu Y."/>
            <person name="Noonan A.J.C."/>
            <person name="Dofher K."/>
            <person name="Koch M."/>
            <person name="Kieft B."/>
            <person name="Lin X."/>
            <person name="Ziels R.M."/>
            <person name="Hallam S.J."/>
        </authorList>
    </citation>
    <scope>NUCLEOTIDE SEQUENCE</scope>
    <source>
        <strain evidence="11">AB48</strain>
    </source>
</reference>
<evidence type="ECO:0000256" key="7">
    <source>
        <dbReference type="ARBA" id="ARBA00022842"/>
    </source>
</evidence>
<evidence type="ECO:0000256" key="1">
    <source>
        <dbReference type="ARBA" id="ARBA00001946"/>
    </source>
</evidence>
<feature type="binding site" description="in other chain" evidence="9">
    <location>
        <begin position="280"/>
        <end position="283"/>
    </location>
    <ligand>
        <name>substrate</name>
        <note>ligand shared between dimeric partners</note>
    </ligand>
</feature>
<dbReference type="PROSITE" id="PS00433">
    <property type="entry name" value="PHOSPHOFRUCTOKINASE"/>
    <property type="match status" value="1"/>
</dbReference>
<dbReference type="SUPFAM" id="SSF53784">
    <property type="entry name" value="Phosphofructokinase"/>
    <property type="match status" value="1"/>
</dbReference>
<dbReference type="PIRSF" id="PIRSF000532">
    <property type="entry name" value="ATP_PFK_prok"/>
    <property type="match status" value="1"/>
</dbReference>
<dbReference type="HAMAP" id="MF_01976">
    <property type="entry name" value="Phosphofructokinase_III"/>
    <property type="match status" value="1"/>
</dbReference>
<evidence type="ECO:0000256" key="4">
    <source>
        <dbReference type="ARBA" id="ARBA00022679"/>
    </source>
</evidence>
<comment type="subunit">
    <text evidence="9">Homodimer or homotetramer.</text>
</comment>
<dbReference type="InterPro" id="IPR015912">
    <property type="entry name" value="Phosphofructokinase_CS"/>
</dbReference>
<proteinExistence type="inferred from homology"/>
<evidence type="ECO:0000256" key="8">
    <source>
        <dbReference type="ARBA" id="ARBA00023152"/>
    </source>
</evidence>
<keyword evidence="12" id="KW-1185">Reference proteome</keyword>
<evidence type="ECO:0000256" key="5">
    <source>
        <dbReference type="ARBA" id="ARBA00022723"/>
    </source>
</evidence>
<feature type="binding site" description="in other chain" evidence="9">
    <location>
        <position position="231"/>
    </location>
    <ligand>
        <name>substrate</name>
        <note>ligand shared between dimeric partners</note>
    </ligand>
</feature>
<feature type="domain" description="Phosphofructokinase" evidence="10">
    <location>
        <begin position="6"/>
        <end position="306"/>
    </location>
</feature>
<feature type="active site" description="Proton acceptor" evidence="9">
    <location>
        <position position="135"/>
    </location>
</feature>
<dbReference type="RefSeq" id="WP_252663266.1">
    <property type="nucleotide sequence ID" value="NZ_CP098611.1"/>
</dbReference>
<dbReference type="InterPro" id="IPR035966">
    <property type="entry name" value="PKF_sf"/>
</dbReference>
<keyword evidence="7 9" id="KW-0460">Magnesium</keyword>
<dbReference type="GO" id="GO:0003872">
    <property type="term" value="F:6-phosphofructokinase activity"/>
    <property type="evidence" value="ECO:0007669"/>
    <property type="project" value="UniProtKB-EC"/>
</dbReference>
<dbReference type="EC" id="2.7.1.11" evidence="9"/>
<dbReference type="EMBL" id="CP098611">
    <property type="protein sequence ID" value="USR91236.1"/>
    <property type="molecule type" value="Genomic_DNA"/>
</dbReference>
<evidence type="ECO:0000313" key="12">
    <source>
        <dbReference type="Proteomes" id="UP001056708"/>
    </source>
</evidence>
<feature type="site" description="Important for substrate specificity; cannot use PPi as phosphoryl donor" evidence="9">
    <location>
        <position position="111"/>
    </location>
</feature>
<dbReference type="NCBIfam" id="NF002872">
    <property type="entry name" value="PRK03202.1"/>
    <property type="match status" value="1"/>
</dbReference>
<organism evidence="11 12">
    <name type="scientific">Phormidium yuhuli AB48</name>
    <dbReference type="NCBI Taxonomy" id="2940671"/>
    <lineage>
        <taxon>Bacteria</taxon>
        <taxon>Bacillati</taxon>
        <taxon>Cyanobacteriota</taxon>
        <taxon>Cyanophyceae</taxon>
        <taxon>Oscillatoriophycideae</taxon>
        <taxon>Oscillatoriales</taxon>
        <taxon>Oscillatoriaceae</taxon>
        <taxon>Phormidium</taxon>
        <taxon>Phormidium yuhuli</taxon>
    </lineage>
</organism>
<feature type="binding site" description="in other chain" evidence="9">
    <location>
        <begin position="133"/>
        <end position="135"/>
    </location>
    <ligand>
        <name>substrate</name>
        <note>ligand shared between dimeric partners</note>
    </ligand>
</feature>
<protein>
    <recommendedName>
        <fullName evidence="9">ATP-dependent 6-phosphofructokinase</fullName>
        <shortName evidence="9">ATP-PFK</shortName>
        <shortName evidence="9">Phosphofructokinase</shortName>
        <ecNumber evidence="9">2.7.1.11</ecNumber>
    </recommendedName>
    <alternativeName>
        <fullName evidence="9">Phosphohexokinase</fullName>
    </alternativeName>
</protein>
<dbReference type="InterPro" id="IPR012003">
    <property type="entry name" value="ATP_PFK_prok-type"/>
</dbReference>
<dbReference type="Gene3D" id="3.40.50.460">
    <property type="entry name" value="Phosphofructokinase domain"/>
    <property type="match status" value="1"/>
</dbReference>
<evidence type="ECO:0000256" key="9">
    <source>
        <dbReference type="HAMAP-Rule" id="MF_01976"/>
    </source>
</evidence>
<dbReference type="PRINTS" id="PR00476">
    <property type="entry name" value="PHFRCTKINASE"/>
</dbReference>
<dbReference type="PANTHER" id="PTHR13697">
    <property type="entry name" value="PHOSPHOFRUCTOKINASE"/>
    <property type="match status" value="1"/>
</dbReference>
<evidence type="ECO:0000256" key="2">
    <source>
        <dbReference type="ARBA" id="ARBA00004679"/>
    </source>
</evidence>
<keyword evidence="9" id="KW-0067">ATP-binding</keyword>
<comment type="caution">
    <text evidence="9">Lacks conserved residue(s) required for the propagation of feature annotation.</text>
</comment>